<gene>
    <name evidence="1" type="ORF">M9Y10_005832</name>
</gene>
<name>A0ABR2JDR5_9EUKA</name>
<evidence type="ECO:0000313" key="2">
    <source>
        <dbReference type="Proteomes" id="UP001470230"/>
    </source>
</evidence>
<evidence type="ECO:0000313" key="1">
    <source>
        <dbReference type="EMBL" id="KAK8875658.1"/>
    </source>
</evidence>
<reference evidence="1 2" key="1">
    <citation type="submission" date="2024-04" db="EMBL/GenBank/DDBJ databases">
        <title>Tritrichomonas musculus Genome.</title>
        <authorList>
            <person name="Alves-Ferreira E."/>
            <person name="Grigg M."/>
            <person name="Lorenzi H."/>
            <person name="Galac M."/>
        </authorList>
    </citation>
    <scope>NUCLEOTIDE SEQUENCE [LARGE SCALE GENOMIC DNA]</scope>
    <source>
        <strain evidence="1 2">EAF2021</strain>
    </source>
</reference>
<proteinExistence type="predicted"/>
<accession>A0ABR2JDR5</accession>
<sequence length="184" mass="21343">MTSQPIIEYFANHSCNLTGLHIFCSNKYNVWYLLLATKFVSVRNVESIFHYHHTILKRSHIEPPTFLALANCWVHNSLDAACSECSVNENTITIFNTSFRDSVIAELTDGELPQIGGKDLDEEIDETVISHRKYNRGRVLSTVWVFGNLPSYKGSFCYRFPRQNCPNTYPRNSRPYLYRIYNSF</sequence>
<dbReference type="EMBL" id="JAPFFF010000012">
    <property type="protein sequence ID" value="KAK8875658.1"/>
    <property type="molecule type" value="Genomic_DNA"/>
</dbReference>
<protein>
    <submittedName>
        <fullName evidence="1">Uncharacterized protein</fullName>
    </submittedName>
</protein>
<comment type="caution">
    <text evidence="1">The sequence shown here is derived from an EMBL/GenBank/DDBJ whole genome shotgun (WGS) entry which is preliminary data.</text>
</comment>
<dbReference type="Proteomes" id="UP001470230">
    <property type="component" value="Unassembled WGS sequence"/>
</dbReference>
<organism evidence="1 2">
    <name type="scientific">Tritrichomonas musculus</name>
    <dbReference type="NCBI Taxonomy" id="1915356"/>
    <lineage>
        <taxon>Eukaryota</taxon>
        <taxon>Metamonada</taxon>
        <taxon>Parabasalia</taxon>
        <taxon>Tritrichomonadida</taxon>
        <taxon>Tritrichomonadidae</taxon>
        <taxon>Tritrichomonas</taxon>
    </lineage>
</organism>
<keyword evidence="2" id="KW-1185">Reference proteome</keyword>